<keyword evidence="5" id="KW-0067">ATP-binding</keyword>
<name>A0A7N2LDL2_QUELO</name>
<dbReference type="PANTHER" id="PTHR36766">
    <property type="entry name" value="PLANT BROAD-SPECTRUM MILDEW RESISTANCE PROTEIN RPW8"/>
    <property type="match status" value="1"/>
</dbReference>
<dbReference type="InterPro" id="IPR056789">
    <property type="entry name" value="LRR_R13L1-DRL21"/>
</dbReference>
<dbReference type="PANTHER" id="PTHR36766:SF51">
    <property type="entry name" value="DISEASE RESISTANCE RPP13-LIKE PROTEIN 1"/>
    <property type="match status" value="1"/>
</dbReference>
<dbReference type="InterPro" id="IPR032675">
    <property type="entry name" value="LRR_dom_sf"/>
</dbReference>
<dbReference type="Pfam" id="PF25013">
    <property type="entry name" value="LRR_Zer-1"/>
    <property type="match status" value="1"/>
</dbReference>
<dbReference type="KEGG" id="qlo:115983173"/>
<dbReference type="GO" id="GO:0043531">
    <property type="term" value="F:ADP binding"/>
    <property type="evidence" value="ECO:0007669"/>
    <property type="project" value="InterPro"/>
</dbReference>
<gene>
    <name evidence="12" type="primary">LOC115983173</name>
</gene>
<feature type="domain" description="Zer-1-like leucine-rich repeats region" evidence="10">
    <location>
        <begin position="594"/>
        <end position="659"/>
    </location>
</feature>
<dbReference type="InParanoid" id="A0A7N2LDL2"/>
<evidence type="ECO:0000256" key="4">
    <source>
        <dbReference type="ARBA" id="ARBA00022821"/>
    </source>
</evidence>
<evidence type="ECO:0000259" key="8">
    <source>
        <dbReference type="Pfam" id="PF18052"/>
    </source>
</evidence>
<dbReference type="InterPro" id="IPR002182">
    <property type="entry name" value="NB-ARC"/>
</dbReference>
<dbReference type="EnsemblPlants" id="QL04p011103:mrna">
    <property type="protein sequence ID" value="QL04p011103:mrna:CDS:3"/>
    <property type="gene ID" value="QL04p011103"/>
</dbReference>
<evidence type="ECO:0000313" key="12">
    <source>
        <dbReference type="EnsemblPlants" id="QL04p011103:mrna:CDS:3"/>
    </source>
</evidence>
<proteinExistence type="predicted"/>
<dbReference type="AlphaFoldDB" id="A0A7N2LDL2"/>
<dbReference type="InterPro" id="IPR058922">
    <property type="entry name" value="WHD_DRP"/>
</dbReference>
<dbReference type="InterPro" id="IPR001611">
    <property type="entry name" value="Leu-rich_rpt"/>
</dbReference>
<evidence type="ECO:0008006" key="14">
    <source>
        <dbReference type="Google" id="ProtNLM"/>
    </source>
</evidence>
<dbReference type="FunFam" id="1.10.10.10:FF:000322">
    <property type="entry name" value="Probable disease resistance protein At1g63360"/>
    <property type="match status" value="1"/>
</dbReference>
<dbReference type="PROSITE" id="PS51450">
    <property type="entry name" value="LRR"/>
    <property type="match status" value="1"/>
</dbReference>
<dbReference type="InterPro" id="IPR027417">
    <property type="entry name" value="P-loop_NTPase"/>
</dbReference>
<dbReference type="Gene3D" id="3.40.50.300">
    <property type="entry name" value="P-loop containing nucleotide triphosphate hydrolases"/>
    <property type="match status" value="1"/>
</dbReference>
<dbReference type="Gene3D" id="1.10.8.430">
    <property type="entry name" value="Helical domain of apoptotic protease-activating factors"/>
    <property type="match status" value="1"/>
</dbReference>
<dbReference type="InterPro" id="IPR056845">
    <property type="entry name" value="LRR_Zer-1"/>
</dbReference>
<dbReference type="RefSeq" id="XP_030961667.1">
    <property type="nucleotide sequence ID" value="XM_031105807.1"/>
</dbReference>
<feature type="domain" description="Disease resistance protein winged helix" evidence="9">
    <location>
        <begin position="433"/>
        <end position="501"/>
    </location>
</feature>
<keyword evidence="3" id="KW-0547">Nucleotide-binding</keyword>
<accession>A0A7N2LDL2</accession>
<keyword evidence="13" id="KW-1185">Reference proteome</keyword>
<keyword evidence="2" id="KW-0677">Repeat</keyword>
<evidence type="ECO:0000256" key="3">
    <source>
        <dbReference type="ARBA" id="ARBA00022741"/>
    </source>
</evidence>
<dbReference type="EMBL" id="LRBV02000004">
    <property type="status" value="NOT_ANNOTATED_CDS"/>
    <property type="molecule type" value="Genomic_DNA"/>
</dbReference>
<dbReference type="Pfam" id="PF25019">
    <property type="entry name" value="LRR_R13L1-DRL21"/>
    <property type="match status" value="1"/>
</dbReference>
<dbReference type="SUPFAM" id="SSF52047">
    <property type="entry name" value="RNI-like"/>
    <property type="match status" value="1"/>
</dbReference>
<dbReference type="Gene3D" id="1.10.10.10">
    <property type="entry name" value="Winged helix-like DNA-binding domain superfamily/Winged helix DNA-binding domain"/>
    <property type="match status" value="1"/>
</dbReference>
<feature type="signal peptide" evidence="6">
    <location>
        <begin position="1"/>
        <end position="22"/>
    </location>
</feature>
<evidence type="ECO:0000256" key="2">
    <source>
        <dbReference type="ARBA" id="ARBA00022737"/>
    </source>
</evidence>
<dbReference type="SUPFAM" id="SSF52540">
    <property type="entry name" value="P-loop containing nucleoside triphosphate hydrolases"/>
    <property type="match status" value="1"/>
</dbReference>
<feature type="domain" description="R13L1/DRL21-like LRR repeat region" evidence="11">
    <location>
        <begin position="688"/>
        <end position="812"/>
    </location>
</feature>
<dbReference type="Gene3D" id="1.20.5.4130">
    <property type="match status" value="1"/>
</dbReference>
<protein>
    <recommendedName>
        <fullName evidence="14">Disease resistance RPP13-like protein 1</fullName>
    </recommendedName>
</protein>
<dbReference type="SMART" id="SM00369">
    <property type="entry name" value="LRR_TYP"/>
    <property type="match status" value="2"/>
</dbReference>
<keyword evidence="1" id="KW-0433">Leucine-rich repeat</keyword>
<dbReference type="GeneID" id="115983173"/>
<dbReference type="GO" id="GO:0005524">
    <property type="term" value="F:ATP binding"/>
    <property type="evidence" value="ECO:0007669"/>
    <property type="project" value="UniProtKB-KW"/>
</dbReference>
<dbReference type="Gramene" id="QL04p011103:mrna">
    <property type="protein sequence ID" value="QL04p011103:mrna:CDS:3"/>
    <property type="gene ID" value="QL04p011103"/>
</dbReference>
<feature type="chain" id="PRO_5029553256" description="Disease resistance RPP13-like protein 1" evidence="6">
    <location>
        <begin position="23"/>
        <end position="1130"/>
    </location>
</feature>
<dbReference type="GO" id="GO:0051707">
    <property type="term" value="P:response to other organism"/>
    <property type="evidence" value="ECO:0007669"/>
    <property type="project" value="UniProtKB-ARBA"/>
</dbReference>
<keyword evidence="4" id="KW-0611">Plant defense</keyword>
<dbReference type="Gene3D" id="3.80.10.10">
    <property type="entry name" value="Ribonuclease Inhibitor"/>
    <property type="match status" value="2"/>
</dbReference>
<organism evidence="12 13">
    <name type="scientific">Quercus lobata</name>
    <name type="common">Valley oak</name>
    <dbReference type="NCBI Taxonomy" id="97700"/>
    <lineage>
        <taxon>Eukaryota</taxon>
        <taxon>Viridiplantae</taxon>
        <taxon>Streptophyta</taxon>
        <taxon>Embryophyta</taxon>
        <taxon>Tracheophyta</taxon>
        <taxon>Spermatophyta</taxon>
        <taxon>Magnoliopsida</taxon>
        <taxon>eudicotyledons</taxon>
        <taxon>Gunneridae</taxon>
        <taxon>Pentapetalae</taxon>
        <taxon>rosids</taxon>
        <taxon>fabids</taxon>
        <taxon>Fagales</taxon>
        <taxon>Fagaceae</taxon>
        <taxon>Quercus</taxon>
    </lineage>
</organism>
<keyword evidence="6" id="KW-0732">Signal</keyword>
<dbReference type="InterPro" id="IPR042197">
    <property type="entry name" value="Apaf_helical"/>
</dbReference>
<dbReference type="SUPFAM" id="SSF52058">
    <property type="entry name" value="L domain-like"/>
    <property type="match status" value="1"/>
</dbReference>
<evidence type="ECO:0000256" key="5">
    <source>
        <dbReference type="ARBA" id="ARBA00022840"/>
    </source>
</evidence>
<evidence type="ECO:0000259" key="9">
    <source>
        <dbReference type="Pfam" id="PF23559"/>
    </source>
</evidence>
<evidence type="ECO:0000256" key="1">
    <source>
        <dbReference type="ARBA" id="ARBA00022614"/>
    </source>
</evidence>
<dbReference type="Pfam" id="PF23559">
    <property type="entry name" value="WHD_DRP"/>
    <property type="match status" value="1"/>
</dbReference>
<evidence type="ECO:0000259" key="11">
    <source>
        <dbReference type="Pfam" id="PF25019"/>
    </source>
</evidence>
<feature type="domain" description="Disease resistance N-terminal" evidence="8">
    <location>
        <begin position="27"/>
        <end position="92"/>
    </location>
</feature>
<dbReference type="OrthoDB" id="2973320at2759"/>
<dbReference type="Pfam" id="PF00931">
    <property type="entry name" value="NB-ARC"/>
    <property type="match status" value="1"/>
</dbReference>
<dbReference type="OMA" id="HISNGEC"/>
<dbReference type="InterPro" id="IPR003591">
    <property type="entry name" value="Leu-rich_rpt_typical-subtyp"/>
</dbReference>
<reference evidence="12" key="2">
    <citation type="submission" date="2021-01" db="UniProtKB">
        <authorList>
            <consortium name="EnsemblPlants"/>
        </authorList>
    </citation>
    <scope>IDENTIFICATION</scope>
</reference>
<dbReference type="Pfam" id="PF18052">
    <property type="entry name" value="Rx_N"/>
    <property type="match status" value="1"/>
</dbReference>
<dbReference type="InterPro" id="IPR036388">
    <property type="entry name" value="WH-like_DNA-bd_sf"/>
</dbReference>
<evidence type="ECO:0000259" key="10">
    <source>
        <dbReference type="Pfam" id="PF25013"/>
    </source>
</evidence>
<dbReference type="Proteomes" id="UP000594261">
    <property type="component" value="Chromosome 4"/>
</dbReference>
<evidence type="ECO:0000256" key="6">
    <source>
        <dbReference type="SAM" id="SignalP"/>
    </source>
</evidence>
<evidence type="ECO:0000259" key="7">
    <source>
        <dbReference type="Pfam" id="PF00931"/>
    </source>
</evidence>
<evidence type="ECO:0000313" key="13">
    <source>
        <dbReference type="Proteomes" id="UP000594261"/>
    </source>
</evidence>
<dbReference type="InterPro" id="IPR041118">
    <property type="entry name" value="Rx_N"/>
</dbReference>
<sequence length="1130" mass="127102">MVLTTFVSLASALSGLIKVVDSGPFKEFSAGDKDLIDKLKIELLTADAVLSDAEEKQITNPKVKEWLNELKHAAYDADDLLDKATTAYLKLKMKIEANYIKGKAKATSEEFKKRISVLVPFYAGVIDGLRKILERLQNLATRRDLLHLKGSERVKPPPRRQTTSLLDESQVFGRDKDKEELMASLLGDTAQESGIPVIAIVGIPGVGKTTLAQLLYNDSRVEKHFSGGKAWVHVSEELDVFKVTRTIFESVDSKNCHVTDLNVLQVSLKTTLSGKRFLLVLDDIWNENFFDWDLLSAPLKAGACGSRIIVTTRNQGVASIMRAITTHHLPQLSDECCQKLFEKYAFGTSNPDDHPDLKSIGHDIAKKCQGLPLAAKTLGALLYSKLEAKQWCRILNSKIWDLPNDKNSILPALRLSYNHLHPHLKQCFAYCSIFSKGHKFEKQKLILMWMAEGFLQQPNGEETIEEIGEKYFLELLSRSFFQASTHKKPYYLMHDLVIDLAQFVSGEFCFKLQDHKRIPEKARHLAWLMNGLDVDKKFEALLDAKSMRTLILLVSSNTEKPPALHTIISEKNLSTQLRVLSLPDKGIITLPEVANLQHLRYLDLSNTSITKLPSTTCSLYNMQTLLLSNCSRLSELPEEIEKLTNLRHLDVRRSTQITKLPPNFGKLKNLQMLTNFLVGEPKSQSSKISELGGLSCLRGELSISRLENVENEEQASKADLKSKNYLCKLEFSWNTTNSNYGRALKVLENLEPHTNLEKLTIENYSGIKFPNWLSKVNFPNMVILKLTNCSFCGSLPSLGNLSSLQELYIREMNGLKSVNFGSHGDDGSGNLPFRSLKILSFIGLKRWTTLTCHSQFPSLQKLTIEKCDELTGGLPDRTYLPCLQDLKLSNCPNFLDFQERGMLTDSISTNSYLKTLGEQICCLTSLEDLQITSLSISLLSNLQILGKGLSGLTSLKELHIRNCKMLAKLPNLQSLVITDCKELEEWGLYRMELPTCSETTNGCGGEQESSKESWLPDTLISLCINVRPRKQRGSHEMESLIDFEITGKCNEERSFPEEGLPLRISSLPDLEKLVKEFQHLTSLKRLEIKCSMSIQAEGLPTSLSFYNQNFSSLASQQGQRERLAQVLNID</sequence>
<reference evidence="12 13" key="1">
    <citation type="journal article" date="2016" name="G3 (Bethesda)">
        <title>First Draft Assembly and Annotation of the Genome of a California Endemic Oak Quercus lobata Nee (Fagaceae).</title>
        <authorList>
            <person name="Sork V.L."/>
            <person name="Fitz-Gibbon S.T."/>
            <person name="Puiu D."/>
            <person name="Crepeau M."/>
            <person name="Gugger P.F."/>
            <person name="Sherman R."/>
            <person name="Stevens K."/>
            <person name="Langley C.H."/>
            <person name="Pellegrini M."/>
            <person name="Salzberg S.L."/>
        </authorList>
    </citation>
    <scope>NUCLEOTIDE SEQUENCE [LARGE SCALE GENOMIC DNA]</scope>
    <source>
        <strain evidence="12 13">cv. SW786</strain>
    </source>
</reference>
<dbReference type="FunFam" id="3.40.50.300:FF:001091">
    <property type="entry name" value="Probable disease resistance protein At1g61300"/>
    <property type="match status" value="1"/>
</dbReference>
<feature type="domain" description="NB-ARC" evidence="7">
    <location>
        <begin position="176"/>
        <end position="347"/>
    </location>
</feature>
<dbReference type="PRINTS" id="PR00364">
    <property type="entry name" value="DISEASERSIST"/>
</dbReference>
<dbReference type="GO" id="GO:0006952">
    <property type="term" value="P:defense response"/>
    <property type="evidence" value="ECO:0007669"/>
    <property type="project" value="UniProtKB-KW"/>
</dbReference>